<sequence length="98" mass="11470">MEDQFSKWSNLPCYEEHWVPFQSPELALVALKSIQADPELRPNQVKRILSVQNSLLHIELYAKDERALKMALQSLQQMIYVVQTAITWFSTDYWKTAA</sequence>
<organism evidence="2 3">
    <name type="scientific">Galdieria partita</name>
    <dbReference type="NCBI Taxonomy" id="83374"/>
    <lineage>
        <taxon>Eukaryota</taxon>
        <taxon>Rhodophyta</taxon>
        <taxon>Bangiophyceae</taxon>
        <taxon>Galdieriales</taxon>
        <taxon>Galdieriaceae</taxon>
        <taxon>Galdieria</taxon>
    </lineage>
</organism>
<dbReference type="InterPro" id="IPR015419">
    <property type="entry name" value="CTAG/Pcc1"/>
</dbReference>
<dbReference type="Pfam" id="PF09341">
    <property type="entry name" value="Pcc1"/>
    <property type="match status" value="1"/>
</dbReference>
<dbReference type="EMBL" id="BQMJ01000005">
    <property type="protein sequence ID" value="GJQ08958.1"/>
    <property type="molecule type" value="Genomic_DNA"/>
</dbReference>
<dbReference type="AlphaFoldDB" id="A0A9C7PQM5"/>
<gene>
    <name evidence="2" type="ORF">GpartN1_g749.t1</name>
</gene>
<dbReference type="OrthoDB" id="10025739at2759"/>
<comment type="similarity">
    <text evidence="1">Belongs to the CTAG/PCC1 family.</text>
</comment>
<reference evidence="2" key="2">
    <citation type="submission" date="2022-01" db="EMBL/GenBank/DDBJ databases">
        <authorList>
            <person name="Hirooka S."/>
            <person name="Miyagishima S.Y."/>
        </authorList>
    </citation>
    <scope>NUCLEOTIDE SEQUENCE</scope>
    <source>
        <strain evidence="2">NBRC 102759</strain>
    </source>
</reference>
<comment type="caution">
    <text evidence="2">The sequence shown here is derived from an EMBL/GenBank/DDBJ whole genome shotgun (WGS) entry which is preliminary data.</text>
</comment>
<evidence type="ECO:0000313" key="3">
    <source>
        <dbReference type="Proteomes" id="UP001061958"/>
    </source>
</evidence>
<evidence type="ECO:0000313" key="2">
    <source>
        <dbReference type="EMBL" id="GJQ08958.1"/>
    </source>
</evidence>
<dbReference type="GO" id="GO:0070525">
    <property type="term" value="P:tRNA threonylcarbamoyladenosine metabolic process"/>
    <property type="evidence" value="ECO:0007669"/>
    <property type="project" value="TreeGrafter"/>
</dbReference>
<reference evidence="2" key="1">
    <citation type="journal article" date="2022" name="Proc. Natl. Acad. Sci. U.S.A.">
        <title>Life cycle and functional genomics of the unicellular red alga Galdieria for elucidating algal and plant evolution and industrial use.</title>
        <authorList>
            <person name="Hirooka S."/>
            <person name="Itabashi T."/>
            <person name="Ichinose T.M."/>
            <person name="Onuma R."/>
            <person name="Fujiwara T."/>
            <person name="Yamashita S."/>
            <person name="Jong L.W."/>
            <person name="Tomita R."/>
            <person name="Iwane A.H."/>
            <person name="Miyagishima S.Y."/>
        </authorList>
    </citation>
    <scope>NUCLEOTIDE SEQUENCE</scope>
    <source>
        <strain evidence="2">NBRC 102759</strain>
    </source>
</reference>
<accession>A0A9C7PQM5</accession>
<dbReference type="PANTHER" id="PTHR31283:SF5">
    <property type="entry name" value="EKC_KEOPS COMPLEX SUBUNIT LAGE3"/>
    <property type="match status" value="1"/>
</dbReference>
<proteinExistence type="inferred from homology"/>
<dbReference type="PANTHER" id="PTHR31283">
    <property type="entry name" value="EKC/KEOPS COMPLEX SUBUNIT PCC1 FAMILY MEMBER"/>
    <property type="match status" value="1"/>
</dbReference>
<name>A0A9C7PQM5_9RHOD</name>
<dbReference type="GO" id="GO:0000408">
    <property type="term" value="C:EKC/KEOPS complex"/>
    <property type="evidence" value="ECO:0007669"/>
    <property type="project" value="TreeGrafter"/>
</dbReference>
<keyword evidence="3" id="KW-1185">Reference proteome</keyword>
<dbReference type="Gene3D" id="3.30.310.50">
    <property type="entry name" value="Alpha-D-phosphohexomutase, C-terminal domain"/>
    <property type="match status" value="1"/>
</dbReference>
<evidence type="ECO:0000256" key="1">
    <source>
        <dbReference type="ARBA" id="ARBA00007073"/>
    </source>
</evidence>
<dbReference type="Proteomes" id="UP001061958">
    <property type="component" value="Unassembled WGS sequence"/>
</dbReference>
<protein>
    <submittedName>
        <fullName evidence="2">Uncharacterized protein</fullName>
    </submittedName>
</protein>